<dbReference type="EMBL" id="JACKWY010000004">
    <property type="protein sequence ID" value="MBB6714781.1"/>
    <property type="molecule type" value="Genomic_DNA"/>
</dbReference>
<sequence>MIDVTNEIKKWDKEFLENENKDILYEIAFFKIFVKFEVFVSKVFIKYASGEGSEEGYIVKRKLAFKDEKHLKVFLKDGNSSFVNYYDKIPKLSKYIFEDKKDPFWLIFSSGSYSSYLNQMKAIRNYIAHESEESKKIYIEDVLRERSFVYPFEYLGKMNSKRGKTNYSILVGNILEMMNLLSDPASFLGDEDIKVKEIIQSKASSKV</sequence>
<organism evidence="1 2">
    <name type="scientific">Clostridium gasigenes</name>
    <dbReference type="NCBI Taxonomy" id="94869"/>
    <lineage>
        <taxon>Bacteria</taxon>
        <taxon>Bacillati</taxon>
        <taxon>Bacillota</taxon>
        <taxon>Clostridia</taxon>
        <taxon>Eubacteriales</taxon>
        <taxon>Clostridiaceae</taxon>
        <taxon>Clostridium</taxon>
    </lineage>
</organism>
<reference evidence="1 2" key="1">
    <citation type="submission" date="2020-08" db="EMBL/GenBank/DDBJ databases">
        <title>Clostridia isolated from Swiss meat.</title>
        <authorList>
            <person name="Wambui J."/>
            <person name="Stevens M.J.A."/>
            <person name="Stephan R."/>
        </authorList>
    </citation>
    <scope>NUCLEOTIDE SEQUENCE [LARGE SCALE GENOMIC DNA]</scope>
    <source>
        <strain evidence="1 2">CM001</strain>
    </source>
</reference>
<proteinExistence type="predicted"/>
<evidence type="ECO:0000313" key="2">
    <source>
        <dbReference type="Proteomes" id="UP000585258"/>
    </source>
</evidence>
<accession>A0A7X0VSN4</accession>
<dbReference type="Proteomes" id="UP000585258">
    <property type="component" value="Unassembled WGS sequence"/>
</dbReference>
<comment type="caution">
    <text evidence="1">The sequence shown here is derived from an EMBL/GenBank/DDBJ whole genome shotgun (WGS) entry which is preliminary data.</text>
</comment>
<protein>
    <submittedName>
        <fullName evidence="1">Uncharacterized protein</fullName>
    </submittedName>
</protein>
<evidence type="ECO:0000313" key="1">
    <source>
        <dbReference type="EMBL" id="MBB6714781.1"/>
    </source>
</evidence>
<dbReference type="AlphaFoldDB" id="A0A7X0VSN4"/>
<gene>
    <name evidence="1" type="ORF">H7E68_08555</name>
</gene>
<dbReference type="RefSeq" id="WP_185164265.1">
    <property type="nucleotide sequence ID" value="NZ_JACKWY010000004.1"/>
</dbReference>
<name>A0A7X0VSN4_9CLOT</name>